<evidence type="ECO:0000256" key="1">
    <source>
        <dbReference type="SAM" id="Phobius"/>
    </source>
</evidence>
<dbReference type="Proteomes" id="UP000254072">
    <property type="component" value="Unassembled WGS sequence"/>
</dbReference>
<proteinExistence type="predicted"/>
<keyword evidence="1" id="KW-0472">Membrane</keyword>
<keyword evidence="1" id="KW-0812">Transmembrane</keyword>
<accession>A0A379E1L2</accession>
<feature type="transmembrane region" description="Helical" evidence="1">
    <location>
        <begin position="30"/>
        <end position="50"/>
    </location>
</feature>
<gene>
    <name evidence="2" type="ORF">NCTC11157_02051</name>
</gene>
<name>A0A379E1L2_9BACT</name>
<keyword evidence="1" id="KW-1133">Transmembrane helix</keyword>
<reference evidence="2 3" key="1">
    <citation type="submission" date="2018-06" db="EMBL/GenBank/DDBJ databases">
        <authorList>
            <consortium name="Pathogen Informatics"/>
            <person name="Doyle S."/>
        </authorList>
    </citation>
    <scope>NUCLEOTIDE SEQUENCE [LARGE SCALE GENOMIC DNA]</scope>
    <source>
        <strain evidence="2 3">NCTC11157</strain>
    </source>
</reference>
<evidence type="ECO:0000313" key="3">
    <source>
        <dbReference type="Proteomes" id="UP000254072"/>
    </source>
</evidence>
<dbReference type="AlphaFoldDB" id="A0A379E1L2"/>
<sequence>MWEFLSLIVTLITMPLFIKADDWCWLSCLIYIGLCMVFTPIVGIIIYLLISRR</sequence>
<dbReference type="EMBL" id="UGTL01000001">
    <property type="protein sequence ID" value="SUB86300.1"/>
    <property type="molecule type" value="Genomic_DNA"/>
</dbReference>
<organism evidence="2 3">
    <name type="scientific">Prevotella disiens</name>
    <dbReference type="NCBI Taxonomy" id="28130"/>
    <lineage>
        <taxon>Bacteria</taxon>
        <taxon>Pseudomonadati</taxon>
        <taxon>Bacteroidota</taxon>
        <taxon>Bacteroidia</taxon>
        <taxon>Bacteroidales</taxon>
        <taxon>Prevotellaceae</taxon>
        <taxon>Prevotella</taxon>
    </lineage>
</organism>
<evidence type="ECO:0000313" key="2">
    <source>
        <dbReference type="EMBL" id="SUB86300.1"/>
    </source>
</evidence>
<protein>
    <submittedName>
        <fullName evidence="2">Uncharacterized protein</fullName>
    </submittedName>
</protein>